<sequence length="775" mass="86827">MSGGGGEGEGEGTTLEFTPTWVVAAVCTVIVAISLAAERLLHYAGKTLKRKNQKPLFEALQKVKEELMLLGFISLMLTVFQGRIVKICVPRDIMIHLLPCSLPSESSGGHESGASPEVSGPHRRLLAEGAAGGYCSAKDKVPLLSLEALHHLHIFIFVLAIVHVTFSVLTVVFGGAKIRQWKHWEDAIAKDNYDTSHALKPRFTHVREHDFIKTRFLGLGKHSAILGWLHSFFKQFYGSVTKSDYAALRLGFIMTHCRGNPKFNFHKYMIRALEDDFKKVVGISWYLWVFVVIFLLLNIEGWHTYFWIAFIPLVLLLAVGTKLEHVISQLAHEVAEKHVAVEGELVVQPSDDHFWFHRPHFVLFLIHFILFQNAFEIAFFFWILVQYGFDSCIMGQVRYIVPRLVIGVFIQVLCSYSTLPLYALVTQMGTNFKKSIFDEHVQVGLVGWAQKVKKKKGLKAAAEGGSTTQSGGSLLGIQLTGTTRKENKPQDEEKYVLGLTRDQTLEQRVSLKPDLFEGMRFDFTKGLNQKFSLSHSLMMGPTEIPSQSPETIKIPTAQYEFGANYLDPKLVLMGRLMTDGRLTARLKCDLTENLALRANAQLTNEPHMSQGMFNFDYKGSDYRTQFQLGNGGLLGASYIQSVTPRLSLGGEIFWAGQHRKSGLGYAARYSTDKMVAAGQIASTGMVALSYVQKVSEKVSLASDFMYNAMSRDVTASFGYDYILRQCRLRGKIDSNGVVAAFLEERFNMGLNFILSAEIDHKKKDYKFGFGLTVGE</sequence>
<evidence type="ECO:0000256" key="3">
    <source>
        <dbReference type="ARBA" id="ARBA00010510"/>
    </source>
</evidence>
<evidence type="ECO:0000256" key="1">
    <source>
        <dbReference type="ARBA" id="ARBA00004374"/>
    </source>
</evidence>
<feature type="transmembrane region" description="Helical" evidence="18">
    <location>
        <begin position="280"/>
        <end position="299"/>
    </location>
</feature>
<evidence type="ECO:0000256" key="12">
    <source>
        <dbReference type="ARBA" id="ARBA00023065"/>
    </source>
</evidence>
<keyword evidence="12" id="KW-0406">Ion transport</keyword>
<dbReference type="EMBL" id="CACSLK010034598">
    <property type="protein sequence ID" value="CAA0842413.1"/>
    <property type="molecule type" value="Genomic_DNA"/>
</dbReference>
<keyword evidence="14" id="KW-0496">Mitochondrion</keyword>
<comment type="caution">
    <text evidence="19">The sequence shown here is derived from an EMBL/GenBank/DDBJ whole genome shotgun (WGS) entry which is preliminary data.</text>
</comment>
<evidence type="ECO:0000256" key="16">
    <source>
        <dbReference type="ARBA" id="ARBA00023265"/>
    </source>
</evidence>
<keyword evidence="8" id="KW-0611">Plant defense</keyword>
<dbReference type="GO" id="GO:0006952">
    <property type="term" value="P:defense response"/>
    <property type="evidence" value="ECO:0007669"/>
    <property type="project" value="UniProtKB-KW"/>
</dbReference>
<feature type="transmembrane region" description="Helical" evidence="18">
    <location>
        <begin position="361"/>
        <end position="384"/>
    </location>
</feature>
<keyword evidence="20" id="KW-1185">Reference proteome</keyword>
<feature type="transmembrane region" description="Helical" evidence="18">
    <location>
        <begin position="67"/>
        <end position="84"/>
    </location>
</feature>
<keyword evidence="10 18" id="KW-1133">Transmembrane helix</keyword>
<evidence type="ECO:0000256" key="6">
    <source>
        <dbReference type="ARBA" id="ARBA00022692"/>
    </source>
</evidence>
<gene>
    <name evidence="19" type="ORF">SHERM_08275</name>
</gene>
<keyword evidence="6 18" id="KW-0812">Transmembrane</keyword>
<keyword evidence="15 18" id="KW-0472">Membrane</keyword>
<proteinExistence type="inferred from homology"/>
<feature type="transmembrane region" description="Helical" evidence="18">
    <location>
        <begin position="20"/>
        <end position="41"/>
    </location>
</feature>
<evidence type="ECO:0000256" key="7">
    <source>
        <dbReference type="ARBA" id="ARBA00022787"/>
    </source>
</evidence>
<dbReference type="Gene3D" id="2.40.160.10">
    <property type="entry name" value="Porin"/>
    <property type="match status" value="1"/>
</dbReference>
<keyword evidence="13" id="KW-0626">Porin</keyword>
<dbReference type="Proteomes" id="UP001153555">
    <property type="component" value="Unassembled WGS sequence"/>
</dbReference>
<dbReference type="OrthoDB" id="1388414at2759"/>
<dbReference type="FunFam" id="2.40.160.10:FF:000010">
    <property type="entry name" value="Mitochondrial import receptor subunit TOM40-1"/>
    <property type="match status" value="1"/>
</dbReference>
<evidence type="ECO:0000256" key="10">
    <source>
        <dbReference type="ARBA" id="ARBA00022989"/>
    </source>
</evidence>
<evidence type="ECO:0000256" key="17">
    <source>
        <dbReference type="ARBA" id="ARBA00058612"/>
    </source>
</evidence>
<dbReference type="GO" id="GO:0015288">
    <property type="term" value="F:porin activity"/>
    <property type="evidence" value="ECO:0007669"/>
    <property type="project" value="UniProtKB-KW"/>
</dbReference>
<dbReference type="AlphaFoldDB" id="A0A9N7P490"/>
<accession>A0A9N7P490</accession>
<evidence type="ECO:0000256" key="9">
    <source>
        <dbReference type="ARBA" id="ARBA00022927"/>
    </source>
</evidence>
<evidence type="ECO:0000256" key="4">
    <source>
        <dbReference type="ARBA" id="ARBA00022448"/>
    </source>
</evidence>
<keyword evidence="11" id="KW-0007">Acetylation</keyword>
<evidence type="ECO:0000256" key="15">
    <source>
        <dbReference type="ARBA" id="ARBA00023136"/>
    </source>
</evidence>
<dbReference type="GO" id="GO:0046930">
    <property type="term" value="C:pore complex"/>
    <property type="evidence" value="ECO:0007669"/>
    <property type="project" value="UniProtKB-KW"/>
</dbReference>
<dbReference type="GO" id="GO:0006811">
    <property type="term" value="P:monoatomic ion transport"/>
    <property type="evidence" value="ECO:0007669"/>
    <property type="project" value="UniProtKB-KW"/>
</dbReference>
<feature type="transmembrane region" description="Helical" evidence="18">
    <location>
        <begin position="404"/>
        <end position="425"/>
    </location>
</feature>
<organism evidence="19 20">
    <name type="scientific">Striga hermonthica</name>
    <name type="common">Purple witchweed</name>
    <name type="synonym">Buchnera hermonthica</name>
    <dbReference type="NCBI Taxonomy" id="68872"/>
    <lineage>
        <taxon>Eukaryota</taxon>
        <taxon>Viridiplantae</taxon>
        <taxon>Streptophyta</taxon>
        <taxon>Embryophyta</taxon>
        <taxon>Tracheophyta</taxon>
        <taxon>Spermatophyta</taxon>
        <taxon>Magnoliopsida</taxon>
        <taxon>eudicotyledons</taxon>
        <taxon>Gunneridae</taxon>
        <taxon>Pentapetalae</taxon>
        <taxon>asterids</taxon>
        <taxon>lamiids</taxon>
        <taxon>Lamiales</taxon>
        <taxon>Orobanchaceae</taxon>
        <taxon>Buchnereae</taxon>
        <taxon>Striga</taxon>
    </lineage>
</organism>
<dbReference type="InterPro" id="IPR027246">
    <property type="entry name" value="Porin_Euk/Tom40"/>
</dbReference>
<evidence type="ECO:0000256" key="8">
    <source>
        <dbReference type="ARBA" id="ARBA00022821"/>
    </source>
</evidence>
<reference evidence="19" key="1">
    <citation type="submission" date="2019-12" db="EMBL/GenBank/DDBJ databases">
        <authorList>
            <person name="Scholes J."/>
        </authorList>
    </citation>
    <scope>NUCLEOTIDE SEQUENCE</scope>
</reference>
<protein>
    <submittedName>
        <fullName evidence="19">MLO-like protein 1</fullName>
    </submittedName>
</protein>
<name>A0A9N7P490_STRHE</name>
<dbReference type="GO" id="GO:0030150">
    <property type="term" value="P:protein import into mitochondrial matrix"/>
    <property type="evidence" value="ECO:0007669"/>
    <property type="project" value="InterPro"/>
</dbReference>
<dbReference type="InterPro" id="IPR037930">
    <property type="entry name" value="Tom40"/>
</dbReference>
<dbReference type="Pfam" id="PF01459">
    <property type="entry name" value="Porin_3"/>
    <property type="match status" value="1"/>
</dbReference>
<evidence type="ECO:0000256" key="2">
    <source>
        <dbReference type="ARBA" id="ARBA00006574"/>
    </source>
</evidence>
<keyword evidence="7" id="KW-1000">Mitochondrion outer membrane</keyword>
<evidence type="ECO:0000256" key="5">
    <source>
        <dbReference type="ARBA" id="ARBA00022452"/>
    </source>
</evidence>
<comment type="subcellular location">
    <subcellularLocation>
        <location evidence="1">Mitochondrion outer membrane</location>
        <topology evidence="1">Multi-pass membrane protein</topology>
    </subcellularLocation>
</comment>
<comment type="similarity">
    <text evidence="3">Belongs to the Tom40 family.</text>
</comment>
<comment type="function">
    <text evidence="17">Central component of the receptor complex responsible for the recognition and translocation of cytosolically synthesized mitochondrial preproteins. Together with TOM22 functions as the transit peptide receptor at the surface of the mitochondrion outer membrane and facilitates the movement of preproteins into the translocation pore. Directly involved in the pore formation.</text>
</comment>
<evidence type="ECO:0000256" key="18">
    <source>
        <dbReference type="SAM" id="Phobius"/>
    </source>
</evidence>
<dbReference type="InterPro" id="IPR023614">
    <property type="entry name" value="Porin_dom_sf"/>
</dbReference>
<keyword evidence="9" id="KW-0653">Protein transport</keyword>
<dbReference type="PANTHER" id="PTHR31942:SF52">
    <property type="entry name" value="MLO-LIKE PROTEIN 1"/>
    <property type="match status" value="1"/>
</dbReference>
<keyword evidence="5" id="KW-1134">Transmembrane beta strand</keyword>
<evidence type="ECO:0000256" key="11">
    <source>
        <dbReference type="ARBA" id="ARBA00022990"/>
    </source>
</evidence>
<dbReference type="GO" id="GO:0008320">
    <property type="term" value="F:protein transmembrane transporter activity"/>
    <property type="evidence" value="ECO:0007669"/>
    <property type="project" value="InterPro"/>
</dbReference>
<comment type="similarity">
    <text evidence="2">Belongs to the MLO family.</text>
</comment>
<evidence type="ECO:0000313" key="20">
    <source>
        <dbReference type="Proteomes" id="UP001153555"/>
    </source>
</evidence>
<dbReference type="CDD" id="cd07305">
    <property type="entry name" value="Porin3_Tom40"/>
    <property type="match status" value="1"/>
</dbReference>
<evidence type="ECO:0000313" key="19">
    <source>
        <dbReference type="EMBL" id="CAA0842413.1"/>
    </source>
</evidence>
<dbReference type="InterPro" id="IPR004326">
    <property type="entry name" value="Mlo"/>
</dbReference>
<evidence type="ECO:0000256" key="14">
    <source>
        <dbReference type="ARBA" id="ARBA00023128"/>
    </source>
</evidence>
<dbReference type="Pfam" id="PF03094">
    <property type="entry name" value="Mlo"/>
    <property type="match status" value="1"/>
</dbReference>
<dbReference type="GO" id="GO:0005741">
    <property type="term" value="C:mitochondrial outer membrane"/>
    <property type="evidence" value="ECO:0007669"/>
    <property type="project" value="UniProtKB-SubCell"/>
</dbReference>
<dbReference type="PANTHER" id="PTHR31942">
    <property type="entry name" value="MLO-LIKE PROTEIN 1"/>
    <property type="match status" value="1"/>
</dbReference>
<keyword evidence="16" id="KW-0568">Pathogenesis-related protein</keyword>
<keyword evidence="4" id="KW-0813">Transport</keyword>
<evidence type="ECO:0000256" key="13">
    <source>
        <dbReference type="ARBA" id="ARBA00023114"/>
    </source>
</evidence>
<feature type="transmembrane region" description="Helical" evidence="18">
    <location>
        <begin position="152"/>
        <end position="173"/>
    </location>
</feature>